<keyword evidence="8 22" id="KW-0378">Hydrolase</keyword>
<comment type="similarity">
    <text evidence="4 22">Belongs to the glycosyl hydrolase 47 family.</text>
</comment>
<keyword evidence="7 20" id="KW-0479">Metal-binding</keyword>
<dbReference type="EMBL" id="CAJPEX010000393">
    <property type="protein sequence ID" value="CAG0915466.1"/>
    <property type="molecule type" value="Genomic_DNA"/>
</dbReference>
<evidence type="ECO:0000256" key="8">
    <source>
        <dbReference type="ARBA" id="ARBA00022801"/>
    </source>
</evidence>
<evidence type="ECO:0000256" key="4">
    <source>
        <dbReference type="ARBA" id="ARBA00007658"/>
    </source>
</evidence>
<keyword evidence="9 20" id="KW-0106">Calcium</keyword>
<dbReference type="GO" id="GO:0005096">
    <property type="term" value="F:GTPase activator activity"/>
    <property type="evidence" value="ECO:0007669"/>
    <property type="project" value="UniProtKB-KW"/>
</dbReference>
<dbReference type="OrthoDB" id="8118055at2759"/>
<evidence type="ECO:0000256" key="9">
    <source>
        <dbReference type="ARBA" id="ARBA00022837"/>
    </source>
</evidence>
<evidence type="ECO:0000259" key="26">
    <source>
        <dbReference type="PROSITE" id="PS50086"/>
    </source>
</evidence>
<dbReference type="InterPro" id="IPR050749">
    <property type="entry name" value="Glycosyl_Hydrolase_47"/>
</dbReference>
<feature type="domain" description="Rab-GAP TBC" evidence="26">
    <location>
        <begin position="609"/>
        <end position="801"/>
    </location>
</feature>
<keyword evidence="15" id="KW-0325">Glycoprotein</keyword>
<dbReference type="SUPFAM" id="SSF50729">
    <property type="entry name" value="PH domain-like"/>
    <property type="match status" value="1"/>
</dbReference>
<evidence type="ECO:0000256" key="22">
    <source>
        <dbReference type="RuleBase" id="RU361193"/>
    </source>
</evidence>
<dbReference type="GO" id="GO:0006491">
    <property type="term" value="P:N-glycan processing"/>
    <property type="evidence" value="ECO:0007669"/>
    <property type="project" value="UniProtKB-ARBA"/>
</dbReference>
<keyword evidence="10" id="KW-0735">Signal-anchor</keyword>
<evidence type="ECO:0000256" key="14">
    <source>
        <dbReference type="ARBA" id="ARBA00023157"/>
    </source>
</evidence>
<gene>
    <name evidence="27" type="ORF">NMOB1V02_LOCUS3113</name>
</gene>
<dbReference type="InterPro" id="IPR011993">
    <property type="entry name" value="PH-like_dom_sf"/>
</dbReference>
<dbReference type="PRINTS" id="PR00747">
    <property type="entry name" value="GLYHDRLASE47"/>
</dbReference>
<dbReference type="Proteomes" id="UP000678499">
    <property type="component" value="Unassembled WGS sequence"/>
</dbReference>
<evidence type="ECO:0000256" key="13">
    <source>
        <dbReference type="ARBA" id="ARBA00023136"/>
    </source>
</evidence>
<dbReference type="InterPro" id="IPR001382">
    <property type="entry name" value="Glyco_hydro_47"/>
</dbReference>
<dbReference type="PANTHER" id="PTHR11742">
    <property type="entry name" value="MANNOSYL-OLIGOSACCHARIDE ALPHA-1,2-MANNOSIDASE-RELATED"/>
    <property type="match status" value="1"/>
</dbReference>
<evidence type="ECO:0000256" key="6">
    <source>
        <dbReference type="ARBA" id="ARBA00022692"/>
    </source>
</evidence>
<dbReference type="PROSITE" id="PS01179">
    <property type="entry name" value="PID"/>
    <property type="match status" value="1"/>
</dbReference>
<dbReference type="PANTHER" id="PTHR11742:SF6">
    <property type="entry name" value="MANNOSYL-OLIGOSACCHARIDE ALPHA-1,2-MANNOSIDASE IA-RELATED"/>
    <property type="match status" value="1"/>
</dbReference>
<dbReference type="SMART" id="SM00164">
    <property type="entry name" value="TBC"/>
    <property type="match status" value="1"/>
</dbReference>
<dbReference type="Pfam" id="PF01532">
    <property type="entry name" value="Glyco_hydro_47"/>
    <property type="match status" value="1"/>
</dbReference>
<feature type="coiled-coil region" evidence="23">
    <location>
        <begin position="889"/>
        <end position="958"/>
    </location>
</feature>
<evidence type="ECO:0000256" key="11">
    <source>
        <dbReference type="ARBA" id="ARBA00022989"/>
    </source>
</evidence>
<keyword evidence="13" id="KW-0472">Membrane</keyword>
<dbReference type="GO" id="GO:0000139">
    <property type="term" value="C:Golgi membrane"/>
    <property type="evidence" value="ECO:0007669"/>
    <property type="project" value="UniProtKB-SubCell"/>
</dbReference>
<evidence type="ECO:0000259" key="25">
    <source>
        <dbReference type="PROSITE" id="PS01179"/>
    </source>
</evidence>
<comment type="catalytic activity">
    <reaction evidence="17">
        <text>N(4)-(alpha-D-Man-(1-&gt;2)-alpha-D-Man-(1-&gt;2)-alpha-D-Man-(1-&gt;3)-[alpha-D-Man-(1-&gt;3)-[alpha-D-Man-(1-&gt;2)-alpha-D-Man-(1-&gt;6)]-alpha-D-Man-(1-&gt;6)]-beta-D-Man-(1-&gt;4)-beta-D-GlcNAc-(1-&gt;4)-beta-D-GlcNAc)-L-asparaginyl-[protein] (N-glucan mannose isomer 8A1,2,3B1,3) + 3 H2O = N(4)-(alpha-D-Man-(1-&gt;3)-[alpha-D-Man-(1-&gt;3)-[alpha-D-Man-(1-&gt;6)]-alpha-D-Man-(1-&gt;6)]-beta-D-Man-(1-&gt;4)-beta-D-GlcNAc-(1-&gt;4)-beta-D-GlcNAc)-L-asparaginyl-[protein] (N-glucan mannose isomer 5A1,2) + 3 beta-D-mannose</text>
        <dbReference type="Rhea" id="RHEA:56028"/>
        <dbReference type="Rhea" id="RHEA-COMP:14358"/>
        <dbReference type="Rhea" id="RHEA-COMP:14367"/>
        <dbReference type="ChEBI" id="CHEBI:15377"/>
        <dbReference type="ChEBI" id="CHEBI:28563"/>
        <dbReference type="ChEBI" id="CHEBI:59087"/>
        <dbReference type="ChEBI" id="CHEBI:60628"/>
        <dbReference type="EC" id="3.2.1.113"/>
    </reaction>
</comment>
<dbReference type="InterPro" id="IPR012341">
    <property type="entry name" value="6hp_glycosidase-like_sf"/>
</dbReference>
<dbReference type="FunFam" id="1.50.10.10:FF:000017">
    <property type="entry name" value="alpha-1,2-Mannosidase"/>
    <property type="match status" value="1"/>
</dbReference>
<dbReference type="SMART" id="SM00462">
    <property type="entry name" value="PTB"/>
    <property type="match status" value="1"/>
</dbReference>
<evidence type="ECO:0000256" key="3">
    <source>
        <dbReference type="ARBA" id="ARBA00004922"/>
    </source>
</evidence>
<dbReference type="InterPro" id="IPR035969">
    <property type="entry name" value="Rab-GAP_TBC_sf"/>
</dbReference>
<feature type="active site" description="Proton donor" evidence="19">
    <location>
        <position position="1361"/>
    </location>
</feature>
<dbReference type="CDD" id="cd01211">
    <property type="entry name" value="PTB_Rab6GAP"/>
    <property type="match status" value="1"/>
</dbReference>
<evidence type="ECO:0000256" key="5">
    <source>
        <dbReference type="ARBA" id="ARBA00022468"/>
    </source>
</evidence>
<accession>A0A7R9BH95</accession>
<evidence type="ECO:0000256" key="12">
    <source>
        <dbReference type="ARBA" id="ARBA00023034"/>
    </source>
</evidence>
<keyword evidence="28" id="KW-1185">Reference proteome</keyword>
<dbReference type="EC" id="3.2.1.-" evidence="22"/>
<evidence type="ECO:0000256" key="7">
    <source>
        <dbReference type="ARBA" id="ARBA00022723"/>
    </source>
</evidence>
<evidence type="ECO:0000256" key="15">
    <source>
        <dbReference type="ARBA" id="ARBA00023180"/>
    </source>
</evidence>
<keyword evidence="5" id="KW-0343">GTPase activation</keyword>
<evidence type="ECO:0000256" key="1">
    <source>
        <dbReference type="ARBA" id="ARBA00001913"/>
    </source>
</evidence>
<sequence>MAEAVCSNGSVMPGMDEDVTRLGGLDLAENVQIDPGKIITDSNPSQAMDFSLAEYQEISTADRVECTIPEEKHTLSETDVRSAANVGNIEGRTDSAVSTKECSSQPFSEVQKEVLDPGLPQSPDKLFESPIEDSTLFNQVSYLGVAACNAPRSEVEITRSMIMLNHEKPEGDVYNVSIKIPHANSGTVVIYDGETQAEIRRFPVSKIIFCVKGGANTADAACFAFTCMQGDNKESALFQCHVLRCHIPEAVPKVMRCFELAFKRTRPKDVLDGNCISLTDPSAGESGRYTFEVFLEELESVDGNFYGVPKDKNFFKLRCDTDKRVHMTVQEITNGNRKELGIERCFGLLISPGKHVRDGDMQLLEMVSSTESTPDGKQQLVITGHWDSSDSAFELLNVETQLSSLVFMSVAVDLVLCGILVPVRFTIETAAKIYPKRERFWYVPRKQLIKQFVLTVKATEPSSSGEPRFEVVDLSSAGEQHKSRNLMNLNLNSLSNFASSALAGAATAATGRNSVPGTPDGFDDDSDWDDDDDEPVMSGSGEVSKECTEAQLTNWGDVLSDWKAQKHDFLPPFTSETPKVAGPNGTLTLSRRVRRSKIPRQLLNYVKDGIPDPLRGEIWQLLAGCDADPEMLDNYRVLIAQPFFQEQVIERDISRTFPGHDFFKDRRGSGERGINGQEALLKVCKAVSVYDKEVGYCQGLSFLAAALLLHMPEEQAFALLVKILFDYGLRDLFVDDFQLLHIRFHQLDGLIQEHLPDLAAHLKEEGVESHMFASQWFLTLFTAKFPLYLVFHMLDLFLLCGLDTTFQVALALLSAAKKDLLSADFEGILRYFRTGLPRRYHKSEEFGRHLIHLAGTFKLKKLEKYERQYYLLAESSRNIDPTILLKKENHRLMEDNLRLEREIDRLVMEKIQLSADLDTVHEKIDTLSKNLKGAEEMLADTEDEKKRMETEAARVKEMFKKEMLKWERENSRNLRIIEQYKLAAAGDAEENCVTDSTDAGDVNGVDDDGDFYKNQVRELELSLAQTKVALVEEQCKNQMMVHAWRNYAEFAWGENELRPVTRTGHSAGIFGKSKLGATIVDAMDTLYIMGLSEEFEEGRKWIQSDLTLEGLNTYISVFETNIRFVGGLLSCYALTGDEMFKEKAVHIADKLLPAFNSPSGIPYALVNTATGASRNYAWASGSSSILSEVGTLHLEFAYLSNITGNVVYKEKVEHVRDVLKDAPKSKGLYPNYVSPKTGRFGQNHVSLGALGDSFYEYLLKAWLQSNKTDVVAKTMYSDAMQALSKAVLKVSRSGMYYVSDLKYDRLEHKMDHLACFAGGLYALGAHYIKDSSSEYYLRMGAELTSTCHQSYDLTASKLGPESFRFEGDGKSDAKAIRNSEKYYILRPETIESYFILWRLTKDRKYREWGWEAVQALEEHCRLEHGYSGVKNVYSLPVIHDDVQQSFFLAETLKYLYLLFSDDQLISLDQWVFNTEAHPLPVFGVKSDA</sequence>
<feature type="binding site" evidence="20">
    <location>
        <position position="1474"/>
    </location>
    <ligand>
        <name>Ca(2+)</name>
        <dbReference type="ChEBI" id="CHEBI:29108"/>
    </ligand>
</feature>
<reference evidence="27" key="1">
    <citation type="submission" date="2020-11" db="EMBL/GenBank/DDBJ databases">
        <authorList>
            <person name="Tran Van P."/>
        </authorList>
    </citation>
    <scope>NUCLEOTIDE SEQUENCE</scope>
</reference>
<feature type="compositionally biased region" description="Acidic residues" evidence="24">
    <location>
        <begin position="521"/>
        <end position="535"/>
    </location>
</feature>
<dbReference type="SUPFAM" id="SSF48225">
    <property type="entry name" value="Seven-hairpin glycosidases"/>
    <property type="match status" value="1"/>
</dbReference>
<dbReference type="FunFam" id="1.10.8.270:FF:000001">
    <property type="entry name" value="TBC1 domain family member 1"/>
    <property type="match status" value="1"/>
</dbReference>
<dbReference type="Gene3D" id="1.10.10.750">
    <property type="entry name" value="Ypt/Rab-GAP domain of gyp1p, domain 1"/>
    <property type="match status" value="1"/>
</dbReference>
<dbReference type="InterPro" id="IPR022164">
    <property type="entry name" value="Kinesin-like"/>
</dbReference>
<feature type="disulfide bond" evidence="21">
    <location>
        <begin position="1315"/>
        <end position="1347"/>
    </location>
</feature>
<dbReference type="Pfam" id="PF00566">
    <property type="entry name" value="RabGAP-TBC"/>
    <property type="match status" value="1"/>
</dbReference>
<feature type="active site" evidence="19">
    <location>
        <position position="1388"/>
    </location>
</feature>
<dbReference type="Pfam" id="PF12473">
    <property type="entry name" value="DUF3694"/>
    <property type="match status" value="1"/>
</dbReference>
<evidence type="ECO:0000256" key="23">
    <source>
        <dbReference type="SAM" id="Coils"/>
    </source>
</evidence>
<dbReference type="Gene3D" id="1.50.10.10">
    <property type="match status" value="1"/>
</dbReference>
<evidence type="ECO:0000256" key="24">
    <source>
        <dbReference type="SAM" id="MobiDB-lite"/>
    </source>
</evidence>
<keyword evidence="6" id="KW-0812">Transmembrane</keyword>
<dbReference type="InterPro" id="IPR036026">
    <property type="entry name" value="Seven-hairpin_glycosidases"/>
</dbReference>
<evidence type="ECO:0000256" key="19">
    <source>
        <dbReference type="PIRSR" id="PIRSR601382-1"/>
    </source>
</evidence>
<keyword evidence="16 22" id="KW-0326">Glycosidase</keyword>
<keyword evidence="23" id="KW-0175">Coiled coil</keyword>
<organism evidence="27">
    <name type="scientific">Notodromas monacha</name>
    <dbReference type="NCBI Taxonomy" id="399045"/>
    <lineage>
        <taxon>Eukaryota</taxon>
        <taxon>Metazoa</taxon>
        <taxon>Ecdysozoa</taxon>
        <taxon>Arthropoda</taxon>
        <taxon>Crustacea</taxon>
        <taxon>Oligostraca</taxon>
        <taxon>Ostracoda</taxon>
        <taxon>Podocopa</taxon>
        <taxon>Podocopida</taxon>
        <taxon>Cypridocopina</taxon>
        <taxon>Cypridoidea</taxon>
        <taxon>Cyprididae</taxon>
        <taxon>Notodromas</taxon>
    </lineage>
</organism>
<name>A0A7R9BH95_9CRUS</name>
<evidence type="ECO:0000256" key="20">
    <source>
        <dbReference type="PIRSR" id="PIRSR601382-2"/>
    </source>
</evidence>
<evidence type="ECO:0000256" key="2">
    <source>
        <dbReference type="ARBA" id="ARBA00004323"/>
    </source>
</evidence>
<keyword evidence="12" id="KW-0333">Golgi apparatus</keyword>
<evidence type="ECO:0000256" key="10">
    <source>
        <dbReference type="ARBA" id="ARBA00022968"/>
    </source>
</evidence>
<evidence type="ECO:0000313" key="27">
    <source>
        <dbReference type="EMBL" id="CAD7275314.1"/>
    </source>
</evidence>
<comment type="cofactor">
    <cofactor evidence="1 20">
        <name>Ca(2+)</name>
        <dbReference type="ChEBI" id="CHEBI:29108"/>
    </cofactor>
</comment>
<keyword evidence="14 21" id="KW-1015">Disulfide bond</keyword>
<dbReference type="EMBL" id="OA882430">
    <property type="protein sequence ID" value="CAD7275314.1"/>
    <property type="molecule type" value="Genomic_DNA"/>
</dbReference>
<dbReference type="InterPro" id="IPR006020">
    <property type="entry name" value="PTB/PI_dom"/>
</dbReference>
<dbReference type="GO" id="GO:0005975">
    <property type="term" value="P:carbohydrate metabolic process"/>
    <property type="evidence" value="ECO:0007669"/>
    <property type="project" value="InterPro"/>
</dbReference>
<dbReference type="GO" id="GO:0005509">
    <property type="term" value="F:calcium ion binding"/>
    <property type="evidence" value="ECO:0007669"/>
    <property type="project" value="InterPro"/>
</dbReference>
<dbReference type="PROSITE" id="PS50086">
    <property type="entry name" value="TBC_RABGAP"/>
    <property type="match status" value="1"/>
</dbReference>
<dbReference type="Gene3D" id="1.10.472.80">
    <property type="entry name" value="Ypt/Rab-GAP domain of gyp1p, domain 3"/>
    <property type="match status" value="1"/>
</dbReference>
<evidence type="ECO:0000256" key="17">
    <source>
        <dbReference type="ARBA" id="ARBA00047669"/>
    </source>
</evidence>
<comment type="catalytic activity">
    <reaction evidence="18">
        <text>N(4)-(alpha-D-Man-(1-&gt;2)-alpha-D-Man-(1-&gt;2)-alpha-D-Man-(1-&gt;3)-[alpha-D-Man-(1-&gt;2)-alpha-D-Man-(1-&gt;3)-[alpha-D-Man-(1-&gt;2)-alpha-D-Man-(1-&gt;6)]-alpha-D-Man-(1-&gt;6)]-beta-D-Man-(1-&gt;4)-beta-D-GlcNAc-(1-&gt;4)-beta-D-GlcNAc)-L-asparaginyl-[protein] (N-glucan mannose isomer 9A1,2,3B1,2,3) + 4 H2O = N(4)-(alpha-D-Man-(1-&gt;3)-[alpha-D-Man-(1-&gt;3)-[alpha-D-Man-(1-&gt;6)]-alpha-D-Man-(1-&gt;6)]-beta-D-Man-(1-&gt;4)-beta-D-GlcNAc-(1-&gt;4)-beta-D-GlcNAc)-L-asparaginyl-[protein] (N-glucan mannose isomer 5A1,2) + 4 beta-D-mannose</text>
        <dbReference type="Rhea" id="RHEA:56008"/>
        <dbReference type="Rhea" id="RHEA-COMP:14356"/>
        <dbReference type="Rhea" id="RHEA-COMP:14367"/>
        <dbReference type="ChEBI" id="CHEBI:15377"/>
        <dbReference type="ChEBI" id="CHEBI:28563"/>
        <dbReference type="ChEBI" id="CHEBI:59087"/>
        <dbReference type="ChEBI" id="CHEBI:139493"/>
        <dbReference type="EC" id="3.2.1.113"/>
    </reaction>
</comment>
<evidence type="ECO:0000256" key="16">
    <source>
        <dbReference type="ARBA" id="ARBA00023295"/>
    </source>
</evidence>
<keyword evidence="11" id="KW-1133">Transmembrane helix</keyword>
<feature type="domain" description="PID" evidence="25">
    <location>
        <begin position="188"/>
        <end position="245"/>
    </location>
</feature>
<dbReference type="InterPro" id="IPR000195">
    <property type="entry name" value="Rab-GAP-TBC_dom"/>
</dbReference>
<feature type="region of interest" description="Disordered" evidence="24">
    <location>
        <begin position="508"/>
        <end position="543"/>
    </location>
</feature>
<evidence type="ECO:0000256" key="21">
    <source>
        <dbReference type="PIRSR" id="PIRSR601382-3"/>
    </source>
</evidence>
<comment type="pathway">
    <text evidence="3">Protein modification; protein glycosylation.</text>
</comment>
<dbReference type="GO" id="GO:0004571">
    <property type="term" value="F:mannosyl-oligosaccharide 1,2-alpha-mannosidase activity"/>
    <property type="evidence" value="ECO:0007669"/>
    <property type="project" value="UniProtKB-EC"/>
</dbReference>
<dbReference type="GO" id="GO:0005783">
    <property type="term" value="C:endoplasmic reticulum"/>
    <property type="evidence" value="ECO:0007669"/>
    <property type="project" value="TreeGrafter"/>
</dbReference>
<dbReference type="Gene3D" id="2.30.29.30">
    <property type="entry name" value="Pleckstrin-homology domain (PH domain)/Phosphotyrosine-binding domain (PTB)"/>
    <property type="match status" value="1"/>
</dbReference>
<protein>
    <recommendedName>
        <fullName evidence="22">alpha-1,2-Mannosidase</fullName>
        <ecNumber evidence="22">3.2.1.-</ecNumber>
    </recommendedName>
</protein>
<comment type="subcellular location">
    <subcellularLocation>
        <location evidence="2">Golgi apparatus membrane</location>
        <topology evidence="2">Single-pass type II membrane protein</topology>
    </subcellularLocation>
</comment>
<dbReference type="SUPFAM" id="SSF47923">
    <property type="entry name" value="Ypt/Rab-GAP domain of gyp1p"/>
    <property type="match status" value="2"/>
</dbReference>
<feature type="active site" description="Proton donor" evidence="19">
    <location>
        <position position="1119"/>
    </location>
</feature>
<evidence type="ECO:0000313" key="28">
    <source>
        <dbReference type="Proteomes" id="UP000678499"/>
    </source>
</evidence>
<proteinExistence type="inferred from homology"/>
<dbReference type="Gene3D" id="1.10.8.270">
    <property type="entry name" value="putative rabgap domain of human tbc1 domain family member 14 like domains"/>
    <property type="match status" value="1"/>
</dbReference>
<evidence type="ECO:0000256" key="18">
    <source>
        <dbReference type="ARBA" id="ARBA00048605"/>
    </source>
</evidence>
<feature type="active site" evidence="19">
    <location>
        <position position="1252"/>
    </location>
</feature>